<dbReference type="InterPro" id="IPR011990">
    <property type="entry name" value="TPR-like_helical_dom_sf"/>
</dbReference>
<feature type="signal peptide" evidence="2">
    <location>
        <begin position="1"/>
        <end position="19"/>
    </location>
</feature>
<keyword evidence="4" id="KW-1185">Reference proteome</keyword>
<dbReference type="EMBL" id="JAENIO010000037">
    <property type="protein sequence ID" value="MBK1834977.1"/>
    <property type="molecule type" value="Genomic_DNA"/>
</dbReference>
<dbReference type="Proteomes" id="UP000604083">
    <property type="component" value="Unassembled WGS sequence"/>
</dbReference>
<feature type="repeat" description="TPR" evidence="1">
    <location>
        <begin position="83"/>
        <end position="116"/>
    </location>
</feature>
<evidence type="ECO:0000313" key="3">
    <source>
        <dbReference type="EMBL" id="MBK1834977.1"/>
    </source>
</evidence>
<evidence type="ECO:0000256" key="2">
    <source>
        <dbReference type="SAM" id="SignalP"/>
    </source>
</evidence>
<accession>A0A934VN61</accession>
<name>A0A934VN61_9BACT</name>
<evidence type="ECO:0000256" key="1">
    <source>
        <dbReference type="PROSITE-ProRule" id="PRU00339"/>
    </source>
</evidence>
<keyword evidence="1" id="KW-0802">TPR repeat</keyword>
<dbReference type="Pfam" id="PF13181">
    <property type="entry name" value="TPR_8"/>
    <property type="match status" value="1"/>
</dbReference>
<dbReference type="Gene3D" id="1.25.40.10">
    <property type="entry name" value="Tetratricopeptide repeat domain"/>
    <property type="match status" value="1"/>
</dbReference>
<evidence type="ECO:0008006" key="5">
    <source>
        <dbReference type="Google" id="ProtNLM"/>
    </source>
</evidence>
<dbReference type="AlphaFoldDB" id="A0A934VN61"/>
<dbReference type="RefSeq" id="WP_200392411.1">
    <property type="nucleotide sequence ID" value="NZ_JAENIO010000037.1"/>
</dbReference>
<proteinExistence type="predicted"/>
<evidence type="ECO:0000313" key="4">
    <source>
        <dbReference type="Proteomes" id="UP000604083"/>
    </source>
</evidence>
<dbReference type="PANTHER" id="PTHR12558:SF13">
    <property type="entry name" value="CELL DIVISION CYCLE PROTEIN 27 HOMOLOG"/>
    <property type="match status" value="1"/>
</dbReference>
<dbReference type="PANTHER" id="PTHR12558">
    <property type="entry name" value="CELL DIVISION CYCLE 16,23,27"/>
    <property type="match status" value="1"/>
</dbReference>
<dbReference type="PROSITE" id="PS50005">
    <property type="entry name" value="TPR"/>
    <property type="match status" value="1"/>
</dbReference>
<dbReference type="SMART" id="SM00028">
    <property type="entry name" value="TPR"/>
    <property type="match status" value="3"/>
</dbReference>
<comment type="caution">
    <text evidence="3">The sequence shown here is derived from an EMBL/GenBank/DDBJ whole genome shotgun (WGS) entry which is preliminary data.</text>
</comment>
<protein>
    <recommendedName>
        <fullName evidence="5">Tetratricopeptide repeat protein</fullName>
    </recommendedName>
</protein>
<dbReference type="SUPFAM" id="SSF48452">
    <property type="entry name" value="TPR-like"/>
    <property type="match status" value="1"/>
</dbReference>
<sequence>MSRSLLLALLTAGALQGLAFSQEAPAQNQALPAHAERFSNLPEETRKEYGQHRLKAEQFFRQKRIFEALDQIHQGLAVFDEDPNLWNLKGSCHVEFRSFEKALEAFEKAYAIDSRNSGYLFNIAEMHFVLKNWEECLQGMAELRSRLDSEVGAAEKMPEPVLNLYRLSLFKSMLCHLKLGNEEKAREIATANSVDFDDTPFTYYAKAALAFHEDDREAASDWIRSAVTVFGGVQNVANWQDTIIEFGYVKSLYGGGEEEEELATPDSIGE</sequence>
<reference evidence="3" key="1">
    <citation type="submission" date="2021-01" db="EMBL/GenBank/DDBJ databases">
        <title>Modified the classification status of verrucomicrobia.</title>
        <authorList>
            <person name="Feng X."/>
        </authorList>
    </citation>
    <scope>NUCLEOTIDE SEQUENCE</scope>
    <source>
        <strain evidence="3">KCTC 12986</strain>
    </source>
</reference>
<organism evidence="3 4">
    <name type="scientific">Roseibacillus ishigakijimensis</name>
    <dbReference type="NCBI Taxonomy" id="454146"/>
    <lineage>
        <taxon>Bacteria</taxon>
        <taxon>Pseudomonadati</taxon>
        <taxon>Verrucomicrobiota</taxon>
        <taxon>Verrucomicrobiia</taxon>
        <taxon>Verrucomicrobiales</taxon>
        <taxon>Verrucomicrobiaceae</taxon>
        <taxon>Roseibacillus</taxon>
    </lineage>
</organism>
<dbReference type="InterPro" id="IPR019734">
    <property type="entry name" value="TPR_rpt"/>
</dbReference>
<gene>
    <name evidence="3" type="ORF">JIN78_12980</name>
</gene>
<keyword evidence="2" id="KW-0732">Signal</keyword>
<feature type="chain" id="PRO_5037964255" description="Tetratricopeptide repeat protein" evidence="2">
    <location>
        <begin position="20"/>
        <end position="270"/>
    </location>
</feature>